<gene>
    <name evidence="8" type="ORF">IAG42_32985</name>
</gene>
<keyword evidence="2" id="KW-0378">Hydrolase</keyword>
<dbReference type="Pfam" id="PF13285">
    <property type="entry name" value="DUF4073"/>
    <property type="match status" value="1"/>
</dbReference>
<dbReference type="SUPFAM" id="SSF56300">
    <property type="entry name" value="Metallo-dependent phosphatases"/>
    <property type="match status" value="1"/>
</dbReference>
<evidence type="ECO:0000256" key="1">
    <source>
        <dbReference type="ARBA" id="ARBA00022723"/>
    </source>
</evidence>
<feature type="domain" description="Calcineurin-like phosphoesterase" evidence="6">
    <location>
        <begin position="48"/>
        <end position="261"/>
    </location>
</feature>
<feature type="domain" description="DUF4073" evidence="7">
    <location>
        <begin position="263"/>
        <end position="341"/>
    </location>
</feature>
<evidence type="ECO:0000313" key="9">
    <source>
        <dbReference type="Proteomes" id="UP000516428"/>
    </source>
</evidence>
<protein>
    <submittedName>
        <fullName evidence="8">DUF4073 domain-containing protein</fullName>
    </submittedName>
</protein>
<dbReference type="InterPro" id="IPR025142">
    <property type="entry name" value="DUF4073"/>
</dbReference>
<dbReference type="InterPro" id="IPR050884">
    <property type="entry name" value="CNP_phosphodiesterase-III"/>
</dbReference>
<keyword evidence="9" id="KW-1185">Reference proteome</keyword>
<dbReference type="PROSITE" id="PS51318">
    <property type="entry name" value="TAT"/>
    <property type="match status" value="1"/>
</dbReference>
<evidence type="ECO:0000256" key="4">
    <source>
        <dbReference type="ARBA" id="ARBA00025742"/>
    </source>
</evidence>
<reference evidence="8 9" key="1">
    <citation type="submission" date="2020-09" db="EMBL/GenBank/DDBJ databases">
        <title>A novel species.</title>
        <authorList>
            <person name="Gao J."/>
        </authorList>
    </citation>
    <scope>NUCLEOTIDE SEQUENCE [LARGE SCALE GENOMIC DNA]</scope>
    <source>
        <strain evidence="8 9">CRXT-Y-14</strain>
    </source>
</reference>
<proteinExistence type="inferred from homology"/>
<dbReference type="KEGG" id="sxn:IAG42_32985"/>
<dbReference type="GO" id="GO:0016787">
    <property type="term" value="F:hydrolase activity"/>
    <property type="evidence" value="ECO:0007669"/>
    <property type="project" value="UniProtKB-KW"/>
</dbReference>
<dbReference type="GO" id="GO:0046872">
    <property type="term" value="F:metal ion binding"/>
    <property type="evidence" value="ECO:0007669"/>
    <property type="project" value="UniProtKB-KW"/>
</dbReference>
<comment type="similarity">
    <text evidence="4">Belongs to the cyclic nucleotide phosphodiesterase class-III family.</text>
</comment>
<dbReference type="Gene3D" id="3.60.21.10">
    <property type="match status" value="1"/>
</dbReference>
<feature type="signal peptide" evidence="5">
    <location>
        <begin position="1"/>
        <end position="33"/>
    </location>
</feature>
<evidence type="ECO:0000313" key="8">
    <source>
        <dbReference type="EMBL" id="QNS07952.1"/>
    </source>
</evidence>
<evidence type="ECO:0000256" key="2">
    <source>
        <dbReference type="ARBA" id="ARBA00022801"/>
    </source>
</evidence>
<evidence type="ECO:0000256" key="3">
    <source>
        <dbReference type="ARBA" id="ARBA00023004"/>
    </source>
</evidence>
<feature type="chain" id="PRO_5028845839" evidence="5">
    <location>
        <begin position="34"/>
        <end position="347"/>
    </location>
</feature>
<dbReference type="InterPro" id="IPR029052">
    <property type="entry name" value="Metallo-depent_PP-like"/>
</dbReference>
<dbReference type="EMBL" id="CP061281">
    <property type="protein sequence ID" value="QNS07952.1"/>
    <property type="molecule type" value="Genomic_DNA"/>
</dbReference>
<evidence type="ECO:0000259" key="7">
    <source>
        <dbReference type="Pfam" id="PF13285"/>
    </source>
</evidence>
<dbReference type="PANTHER" id="PTHR42988">
    <property type="entry name" value="PHOSPHOHYDROLASE"/>
    <property type="match status" value="1"/>
</dbReference>
<sequence length="347" mass="38357">MGKEPSIVRRRSLITATAGAVTLGGLTSLPAEAAAPAAAQNGGRPVTTFDVISDIQGDLGDLAVALRDIRATNPHGSGLAVAGDITPRGYDAEYAEVRKVIAREPRPREIAWAIGNHEFYVPKWADPQTLAQATWPNGTTEDSLFRSFYGFAERGRVYAETTFGGIPVLTIGTERYMHYHDPKLWDEVWLSEAQFQWLEERLRYWAGRRKPVMVITHHPLPNTVSGTRNKLYLSDYLQADRLLGLLGRYRDVFLFSGHTHWDLGLSDWYVRRVVPGTANLEGFSVVNTGAVQTGFTDNGTGGENTVPGTFNQGLQVEVHRDRVVIKARDFAAGAWLKQVTVPLATRI</sequence>
<accession>A0A7H1BGU7</accession>
<dbReference type="Proteomes" id="UP000516428">
    <property type="component" value="Chromosome"/>
</dbReference>
<keyword evidence="3" id="KW-0408">Iron</keyword>
<organism evidence="8 9">
    <name type="scientific">Streptomyces xanthii</name>
    <dbReference type="NCBI Taxonomy" id="2768069"/>
    <lineage>
        <taxon>Bacteria</taxon>
        <taxon>Bacillati</taxon>
        <taxon>Actinomycetota</taxon>
        <taxon>Actinomycetes</taxon>
        <taxon>Kitasatosporales</taxon>
        <taxon>Streptomycetaceae</taxon>
        <taxon>Streptomyces</taxon>
    </lineage>
</organism>
<dbReference type="InterPro" id="IPR006311">
    <property type="entry name" value="TAT_signal"/>
</dbReference>
<dbReference type="Pfam" id="PF00149">
    <property type="entry name" value="Metallophos"/>
    <property type="match status" value="1"/>
</dbReference>
<name>A0A7H1BGU7_9ACTN</name>
<evidence type="ECO:0000256" key="5">
    <source>
        <dbReference type="SAM" id="SignalP"/>
    </source>
</evidence>
<keyword evidence="5" id="KW-0732">Signal</keyword>
<evidence type="ECO:0000259" key="6">
    <source>
        <dbReference type="Pfam" id="PF00149"/>
    </source>
</evidence>
<dbReference type="PANTHER" id="PTHR42988:SF2">
    <property type="entry name" value="CYCLIC NUCLEOTIDE PHOSPHODIESTERASE CBUA0032-RELATED"/>
    <property type="match status" value="1"/>
</dbReference>
<dbReference type="InterPro" id="IPR004843">
    <property type="entry name" value="Calcineurin-like_PHP"/>
</dbReference>
<dbReference type="AlphaFoldDB" id="A0A7H1BGU7"/>
<keyword evidence="1" id="KW-0479">Metal-binding</keyword>